<name>A0A0B6WS77_9BACT</name>
<dbReference type="STRING" id="454194.PYK22_00045"/>
<dbReference type="AlphaFoldDB" id="A0A0B6WS77"/>
<gene>
    <name evidence="2" type="ORF">PYK22_00045</name>
</gene>
<accession>A0A0B6WS77</accession>
<evidence type="ECO:0000256" key="1">
    <source>
        <dbReference type="SAM" id="MobiDB-lite"/>
    </source>
</evidence>
<keyword evidence="3" id="KW-1185">Reference proteome</keyword>
<reference evidence="2 3" key="1">
    <citation type="submission" date="2013-12" db="EMBL/GenBank/DDBJ databases">
        <authorList>
            <person name="Stott M."/>
        </authorList>
    </citation>
    <scope>NUCLEOTIDE SEQUENCE [LARGE SCALE GENOMIC DNA]</scope>
    <source>
        <strain evidence="2 3">K22</strain>
    </source>
</reference>
<evidence type="ECO:0000313" key="3">
    <source>
        <dbReference type="Proteomes" id="UP000031518"/>
    </source>
</evidence>
<proteinExistence type="predicted"/>
<feature type="region of interest" description="Disordered" evidence="1">
    <location>
        <begin position="1"/>
        <end position="31"/>
    </location>
</feature>
<organism evidence="2 3">
    <name type="scientific">Pyrinomonas methylaliphatogenes</name>
    <dbReference type="NCBI Taxonomy" id="454194"/>
    <lineage>
        <taxon>Bacteria</taxon>
        <taxon>Pseudomonadati</taxon>
        <taxon>Acidobacteriota</taxon>
        <taxon>Blastocatellia</taxon>
        <taxon>Blastocatellales</taxon>
        <taxon>Pyrinomonadaceae</taxon>
        <taxon>Pyrinomonas</taxon>
    </lineage>
</organism>
<dbReference type="Proteomes" id="UP000031518">
    <property type="component" value="Unassembled WGS sequence"/>
</dbReference>
<evidence type="ECO:0000313" key="2">
    <source>
        <dbReference type="EMBL" id="CDM64053.1"/>
    </source>
</evidence>
<feature type="compositionally biased region" description="Basic and acidic residues" evidence="1">
    <location>
        <begin position="1"/>
        <end position="21"/>
    </location>
</feature>
<sequence length="31" mass="3191">MTEGGSEHGECHENKGLDKQGADAYSAANLA</sequence>
<reference evidence="2 3" key="2">
    <citation type="submission" date="2015-01" db="EMBL/GenBank/DDBJ databases">
        <title>Complete genome sequence of Pyrinomonas methylaliphatogenes type strain K22T.</title>
        <authorList>
            <person name="Lee K.C.Y."/>
            <person name="Power J.F."/>
            <person name="Dunfield P.F."/>
            <person name="Morgan X.C."/>
            <person name="Huttenhower C."/>
            <person name="Stott M.B."/>
        </authorList>
    </citation>
    <scope>NUCLEOTIDE SEQUENCE [LARGE SCALE GENOMIC DNA]</scope>
    <source>
        <strain evidence="2 3">K22</strain>
    </source>
</reference>
<dbReference type="EMBL" id="CBXV010000001">
    <property type="protein sequence ID" value="CDM64053.1"/>
    <property type="molecule type" value="Genomic_DNA"/>
</dbReference>
<protein>
    <submittedName>
        <fullName evidence="2">Uncharacterized protein</fullName>
    </submittedName>
</protein>